<keyword evidence="3" id="KW-0597">Phosphoprotein</keyword>
<dbReference type="InterPro" id="IPR050482">
    <property type="entry name" value="Sensor_HK_TwoCompSys"/>
</dbReference>
<dbReference type="EC" id="2.7.13.3" evidence="2"/>
<feature type="transmembrane region" description="Helical" evidence="10">
    <location>
        <begin position="123"/>
        <end position="141"/>
    </location>
</feature>
<dbReference type="InterPro" id="IPR003594">
    <property type="entry name" value="HATPase_dom"/>
</dbReference>
<accession>A0A2H1IRB8</accession>
<dbReference type="GO" id="GO:0046983">
    <property type="term" value="F:protein dimerization activity"/>
    <property type="evidence" value="ECO:0007669"/>
    <property type="project" value="InterPro"/>
</dbReference>
<gene>
    <name evidence="13" type="ORF">BANT10_01191</name>
</gene>
<evidence type="ECO:0000313" key="14">
    <source>
        <dbReference type="Proteomes" id="UP000234342"/>
    </source>
</evidence>
<keyword evidence="6 13" id="KW-0418">Kinase</keyword>
<organism evidence="13 14">
    <name type="scientific">Brevibacterium antiquum</name>
    <dbReference type="NCBI Taxonomy" id="234835"/>
    <lineage>
        <taxon>Bacteria</taxon>
        <taxon>Bacillati</taxon>
        <taxon>Actinomycetota</taxon>
        <taxon>Actinomycetes</taxon>
        <taxon>Micrococcales</taxon>
        <taxon>Brevibacteriaceae</taxon>
        <taxon>Brevibacterium</taxon>
    </lineage>
</organism>
<evidence type="ECO:0000256" key="10">
    <source>
        <dbReference type="SAM" id="Phobius"/>
    </source>
</evidence>
<evidence type="ECO:0000256" key="8">
    <source>
        <dbReference type="ARBA" id="ARBA00023012"/>
    </source>
</evidence>
<evidence type="ECO:0000256" key="5">
    <source>
        <dbReference type="ARBA" id="ARBA00022741"/>
    </source>
</evidence>
<evidence type="ECO:0000313" key="13">
    <source>
        <dbReference type="EMBL" id="SMX77714.1"/>
    </source>
</evidence>
<comment type="catalytic activity">
    <reaction evidence="1">
        <text>ATP + protein L-histidine = ADP + protein N-phospho-L-histidine.</text>
        <dbReference type="EC" id="2.7.13.3"/>
    </reaction>
</comment>
<reference evidence="14" key="1">
    <citation type="submission" date="2017-03" db="EMBL/GenBank/DDBJ databases">
        <authorList>
            <person name="Monnet C."/>
        </authorList>
    </citation>
    <scope>NUCLEOTIDE SEQUENCE [LARGE SCALE GENOMIC DNA]</scope>
    <source>
        <strain evidence="14">P10</strain>
    </source>
</reference>
<evidence type="ECO:0000256" key="6">
    <source>
        <dbReference type="ARBA" id="ARBA00022777"/>
    </source>
</evidence>
<dbReference type="Gene3D" id="1.20.5.1930">
    <property type="match status" value="1"/>
</dbReference>
<dbReference type="InterPro" id="IPR036890">
    <property type="entry name" value="HATPase_C_sf"/>
</dbReference>
<evidence type="ECO:0000256" key="1">
    <source>
        <dbReference type="ARBA" id="ARBA00000085"/>
    </source>
</evidence>
<evidence type="ECO:0000256" key="7">
    <source>
        <dbReference type="ARBA" id="ARBA00022840"/>
    </source>
</evidence>
<protein>
    <recommendedName>
        <fullName evidence="2">histidine kinase</fullName>
        <ecNumber evidence="2">2.7.13.3</ecNumber>
    </recommendedName>
</protein>
<evidence type="ECO:0000256" key="2">
    <source>
        <dbReference type="ARBA" id="ARBA00012438"/>
    </source>
</evidence>
<dbReference type="GO" id="GO:0000155">
    <property type="term" value="F:phosphorelay sensor kinase activity"/>
    <property type="evidence" value="ECO:0007669"/>
    <property type="project" value="InterPro"/>
</dbReference>
<feature type="domain" description="Histidine kinase/HSP90-like ATPase" evidence="11">
    <location>
        <begin position="319"/>
        <end position="408"/>
    </location>
</feature>
<dbReference type="GO" id="GO:0016020">
    <property type="term" value="C:membrane"/>
    <property type="evidence" value="ECO:0007669"/>
    <property type="project" value="InterPro"/>
</dbReference>
<keyword evidence="5" id="KW-0547">Nucleotide-binding</keyword>
<evidence type="ECO:0000259" key="12">
    <source>
        <dbReference type="Pfam" id="PF07730"/>
    </source>
</evidence>
<dbReference type="PANTHER" id="PTHR24421">
    <property type="entry name" value="NITRATE/NITRITE SENSOR PROTEIN NARX-RELATED"/>
    <property type="match status" value="1"/>
</dbReference>
<feature type="domain" description="Signal transduction histidine kinase subgroup 3 dimerisation and phosphoacceptor" evidence="12">
    <location>
        <begin position="203"/>
        <end position="268"/>
    </location>
</feature>
<evidence type="ECO:0000256" key="9">
    <source>
        <dbReference type="SAM" id="MobiDB-lite"/>
    </source>
</evidence>
<dbReference type="RefSeq" id="WP_101642442.1">
    <property type="nucleotide sequence ID" value="NZ_FXZE01000004.1"/>
</dbReference>
<dbReference type="AlphaFoldDB" id="A0A2H1IRB8"/>
<evidence type="ECO:0000259" key="11">
    <source>
        <dbReference type="Pfam" id="PF02518"/>
    </source>
</evidence>
<evidence type="ECO:0000256" key="3">
    <source>
        <dbReference type="ARBA" id="ARBA00022553"/>
    </source>
</evidence>
<keyword evidence="4" id="KW-0808">Transferase</keyword>
<keyword evidence="8" id="KW-0902">Two-component regulatory system</keyword>
<proteinExistence type="predicted"/>
<feature type="compositionally biased region" description="Basic and acidic residues" evidence="9">
    <location>
        <begin position="413"/>
        <end position="437"/>
    </location>
</feature>
<feature type="transmembrane region" description="Helical" evidence="10">
    <location>
        <begin position="48"/>
        <end position="66"/>
    </location>
</feature>
<evidence type="ECO:0000256" key="4">
    <source>
        <dbReference type="ARBA" id="ARBA00022679"/>
    </source>
</evidence>
<keyword evidence="10" id="KW-1133">Transmembrane helix</keyword>
<dbReference type="GO" id="GO:0005524">
    <property type="term" value="F:ATP binding"/>
    <property type="evidence" value="ECO:0007669"/>
    <property type="project" value="UniProtKB-KW"/>
</dbReference>
<dbReference type="Pfam" id="PF02518">
    <property type="entry name" value="HATPase_c"/>
    <property type="match status" value="1"/>
</dbReference>
<keyword evidence="10" id="KW-0472">Membrane</keyword>
<dbReference type="Pfam" id="PF07730">
    <property type="entry name" value="HisKA_3"/>
    <property type="match status" value="1"/>
</dbReference>
<feature type="transmembrane region" description="Helical" evidence="10">
    <location>
        <begin position="73"/>
        <end position="93"/>
    </location>
</feature>
<sequence length="473" mass="50609">MLFSKLFDRFLPPDRRFNPEALAWVAVIFTAIVMLAVESSIAVGVHEVPVALAFIVTVIHAGSMPLSMLRPLFGAIVSVIACGVLPLLGPYLSGAPWPWMVPMMITQTLIILIVGLRAHWGVALAALLASIAISAAAAVFGHIQYPESRSDSAIVNIVVFSCIAGGFYVAAVIVQQWHLIRSQLLQEQENTAEEHSKRVVVEEKTRIARELHDIVAHSMSIINIQASSAPFRHPNIDSDVEKEFEDISVSARHALTEMRGLLGVLRNDDSGQELAPQPKFSEVEGLVKKAQQAGVNVTMERSGEPLDHSLRDSTGLAGYRIVQEALSNAIRHAAESQIHIKVDSGGTALWINVVNTAGKGPTEAAKNEAHRHQGLIGMRERAASVGGELRTGWSSSGGFEVEAVLPLAVADAHKGDSDTSKSHKTDSHKTDSDKTSGREVLTGTSSGGTAKNDTGADADDTADQSQGDERSNA</sequence>
<name>A0A2H1IRB8_9MICO</name>
<keyword evidence="14" id="KW-1185">Reference proteome</keyword>
<dbReference type="PANTHER" id="PTHR24421:SF10">
    <property type="entry name" value="NITRATE_NITRITE SENSOR PROTEIN NARQ"/>
    <property type="match status" value="1"/>
</dbReference>
<dbReference type="InterPro" id="IPR011712">
    <property type="entry name" value="Sig_transdc_His_kin_sub3_dim/P"/>
</dbReference>
<feature type="transmembrane region" description="Helical" evidence="10">
    <location>
        <begin position="21"/>
        <end position="42"/>
    </location>
</feature>
<keyword evidence="10" id="KW-0812">Transmembrane</keyword>
<feature type="region of interest" description="Disordered" evidence="9">
    <location>
        <begin position="413"/>
        <end position="473"/>
    </location>
</feature>
<keyword evidence="7" id="KW-0067">ATP-binding</keyword>
<dbReference type="SUPFAM" id="SSF55874">
    <property type="entry name" value="ATPase domain of HSP90 chaperone/DNA topoisomerase II/histidine kinase"/>
    <property type="match status" value="1"/>
</dbReference>
<dbReference type="Gene3D" id="3.30.565.10">
    <property type="entry name" value="Histidine kinase-like ATPase, C-terminal domain"/>
    <property type="match status" value="1"/>
</dbReference>
<dbReference type="EMBL" id="FXZE01000004">
    <property type="protein sequence ID" value="SMX77714.1"/>
    <property type="molecule type" value="Genomic_DNA"/>
</dbReference>
<dbReference type="CDD" id="cd16917">
    <property type="entry name" value="HATPase_UhpB-NarQ-NarX-like"/>
    <property type="match status" value="1"/>
</dbReference>
<feature type="transmembrane region" description="Helical" evidence="10">
    <location>
        <begin position="153"/>
        <end position="174"/>
    </location>
</feature>
<dbReference type="Proteomes" id="UP000234342">
    <property type="component" value="Unassembled WGS sequence"/>
</dbReference>